<reference evidence="2" key="3">
    <citation type="submission" date="2025-09" db="UniProtKB">
        <authorList>
            <consortium name="Ensembl"/>
        </authorList>
    </citation>
    <scope>IDENTIFICATION</scope>
</reference>
<keyword evidence="1" id="KW-0472">Membrane</keyword>
<evidence type="ECO:0000256" key="1">
    <source>
        <dbReference type="SAM" id="Phobius"/>
    </source>
</evidence>
<feature type="transmembrane region" description="Helical" evidence="1">
    <location>
        <begin position="227"/>
        <end position="246"/>
    </location>
</feature>
<dbReference type="OMA" id="WFAREYI"/>
<protein>
    <submittedName>
        <fullName evidence="2">Uncharacterized protein</fullName>
    </submittedName>
</protein>
<reference evidence="2" key="1">
    <citation type="submission" date="2021-04" db="EMBL/GenBank/DDBJ databases">
        <authorList>
            <consortium name="Wellcome Sanger Institute Data Sharing"/>
        </authorList>
    </citation>
    <scope>NUCLEOTIDE SEQUENCE [LARGE SCALE GENOMIC DNA]</scope>
</reference>
<evidence type="ECO:0000313" key="2">
    <source>
        <dbReference type="Ensembl" id="ENSSAUP00010048273.1"/>
    </source>
</evidence>
<dbReference type="GeneTree" id="ENSGT00730000111690"/>
<keyword evidence="1" id="KW-1133">Transmembrane helix</keyword>
<dbReference type="AlphaFoldDB" id="A0A671XB21"/>
<proteinExistence type="predicted"/>
<dbReference type="Ensembl" id="ENSSAUT00010050779.1">
    <property type="protein sequence ID" value="ENSSAUP00010048273.1"/>
    <property type="gene ID" value="ENSSAUG00010020132.1"/>
</dbReference>
<keyword evidence="3" id="KW-1185">Reference proteome</keyword>
<dbReference type="PANTHER" id="PTHR38706">
    <property type="entry name" value="SI:CH211-198C19.1-RELATED"/>
    <property type="match status" value="1"/>
</dbReference>
<reference evidence="2" key="2">
    <citation type="submission" date="2025-08" db="UniProtKB">
        <authorList>
            <consortium name="Ensembl"/>
        </authorList>
    </citation>
    <scope>IDENTIFICATION</scope>
</reference>
<evidence type="ECO:0000313" key="3">
    <source>
        <dbReference type="Proteomes" id="UP000472265"/>
    </source>
</evidence>
<dbReference type="InParanoid" id="A0A671XB21"/>
<keyword evidence="1" id="KW-0812">Transmembrane</keyword>
<dbReference type="Proteomes" id="UP000472265">
    <property type="component" value="Chromosome 23"/>
</dbReference>
<dbReference type="PANTHER" id="PTHR38706:SF2">
    <property type="match status" value="1"/>
</dbReference>
<sequence length="251" mass="29457">MIPTVQRLNSIKDLREIDFGHAVSKHSLILLHWFANAVDINSNDVIGLTFDPNRDYGSHHYGNYQGLLEPLSRGYQYYTVGKLSQDLSMKLPDYVVKPPREYMGRNRDRIIVRVWKQNTGQEASQRIDQVYITEHYDPDHTYQVTTNLLRQIRNFSVGENQMPLWQLRDHFGRNADDFQLSHIRHTWGDLACLGLLLFIVIEEKSSTQEREYMPGWSRNSGQIDNTVQTLILWFLLVILICYLIFVKDDKK</sequence>
<name>A0A671XB21_SPAAU</name>
<organism evidence="2 3">
    <name type="scientific">Sparus aurata</name>
    <name type="common">Gilthead sea bream</name>
    <dbReference type="NCBI Taxonomy" id="8175"/>
    <lineage>
        <taxon>Eukaryota</taxon>
        <taxon>Metazoa</taxon>
        <taxon>Chordata</taxon>
        <taxon>Craniata</taxon>
        <taxon>Vertebrata</taxon>
        <taxon>Euteleostomi</taxon>
        <taxon>Actinopterygii</taxon>
        <taxon>Neopterygii</taxon>
        <taxon>Teleostei</taxon>
        <taxon>Neoteleostei</taxon>
        <taxon>Acanthomorphata</taxon>
        <taxon>Eupercaria</taxon>
        <taxon>Spariformes</taxon>
        <taxon>Sparidae</taxon>
        <taxon>Sparus</taxon>
    </lineage>
</organism>
<accession>A0A671XB21</accession>